<evidence type="ECO:0000313" key="2">
    <source>
        <dbReference type="Proteomes" id="UP000546536"/>
    </source>
</evidence>
<protein>
    <recommendedName>
        <fullName evidence="3">Lipoprotein</fullName>
    </recommendedName>
</protein>
<comment type="caution">
    <text evidence="1">The sequence shown here is derived from an EMBL/GenBank/DDBJ whole genome shotgun (WGS) entry which is preliminary data.</text>
</comment>
<reference evidence="1 2" key="1">
    <citation type="submission" date="2020-04" db="EMBL/GenBank/DDBJ databases">
        <title>Acinetobacter Taxon 24.</title>
        <authorList>
            <person name="Nemec A."/>
            <person name="Radolfova-Krizova L."/>
            <person name="Higgins P.G."/>
            <person name="Spanelova P."/>
        </authorList>
    </citation>
    <scope>NUCLEOTIDE SEQUENCE [LARGE SCALE GENOMIC DNA]</scope>
    <source>
        <strain evidence="1 2">ANC 4279</strain>
    </source>
</reference>
<sequence length="126" mass="14419">MKIALGFLALFLLSGCKSKCDEGCLIVNGEKLPFGDAETLLLQCDNFRTSTLSFDAINLSFNEISKRTNNAPNAPLMSVHMDYVFISESPLVFDRKTKNNFLKHNEIRQACLQLRRDFYGDRYWVN</sequence>
<dbReference type="EMBL" id="JABERG010000001">
    <property type="protein sequence ID" value="NNH86218.1"/>
    <property type="molecule type" value="Genomic_DNA"/>
</dbReference>
<evidence type="ECO:0008006" key="3">
    <source>
        <dbReference type="Google" id="ProtNLM"/>
    </source>
</evidence>
<name>A0ABX1UXV3_9GAMM</name>
<keyword evidence="2" id="KW-1185">Reference proteome</keyword>
<dbReference type="Proteomes" id="UP000546536">
    <property type="component" value="Unassembled WGS sequence"/>
</dbReference>
<dbReference type="RefSeq" id="WP_171543482.1">
    <property type="nucleotide sequence ID" value="NZ_JABERG010000001.1"/>
</dbReference>
<accession>A0ABX1UXV3</accession>
<evidence type="ECO:0000313" key="1">
    <source>
        <dbReference type="EMBL" id="NNH86218.1"/>
    </source>
</evidence>
<gene>
    <name evidence="1" type="ORF">HLH13_00520</name>
</gene>
<dbReference type="PROSITE" id="PS51257">
    <property type="entry name" value="PROKAR_LIPOPROTEIN"/>
    <property type="match status" value="1"/>
</dbReference>
<proteinExistence type="predicted"/>
<organism evidence="1 2">
    <name type="scientific">Acinetobacter terrae</name>
    <dbReference type="NCBI Taxonomy" id="2731247"/>
    <lineage>
        <taxon>Bacteria</taxon>
        <taxon>Pseudomonadati</taxon>
        <taxon>Pseudomonadota</taxon>
        <taxon>Gammaproteobacteria</taxon>
        <taxon>Moraxellales</taxon>
        <taxon>Moraxellaceae</taxon>
        <taxon>Acinetobacter</taxon>
        <taxon>Acinetobacter Taxon 24</taxon>
    </lineage>
</organism>